<proteinExistence type="predicted"/>
<sequence length="217" mass="23143">MNRAGSTRRAAGLAVTFLALAGCTQGVDAIATASLTPKPLRYSQKERECMERAMFFESNRSSRDGLVAVGTVVMNRVASEAFPDTVCGVVGQKGQFAPGVMSRPMNSKALPDVQAAADAVLRGERHPGVQQSKFFHTAGLTFPYRNMHYVLVAGGNAFYEKRPRNQVTQRVQPPPIERTAAAMGKATPSTALSYEAPPDTADPIGAMILDGTAARAE</sequence>
<keyword evidence="3" id="KW-0378">Hydrolase</keyword>
<dbReference type="STRING" id="391937.NA2_13270"/>
<dbReference type="EMBL" id="AMRM01000014">
    <property type="protein sequence ID" value="EKF18369.1"/>
    <property type="molecule type" value="Genomic_DNA"/>
</dbReference>
<dbReference type="GO" id="GO:0016787">
    <property type="term" value="F:hydrolase activity"/>
    <property type="evidence" value="ECO:0007669"/>
    <property type="project" value="UniProtKB-KW"/>
</dbReference>
<feature type="chain" id="PRO_5003860610" evidence="1">
    <location>
        <begin position="22"/>
        <end position="217"/>
    </location>
</feature>
<dbReference type="AlphaFoldDB" id="K2LKT3"/>
<feature type="domain" description="Cell wall hydrolase SleB" evidence="2">
    <location>
        <begin position="62"/>
        <end position="159"/>
    </location>
</feature>
<evidence type="ECO:0000256" key="1">
    <source>
        <dbReference type="SAM" id="SignalP"/>
    </source>
</evidence>
<evidence type="ECO:0000313" key="3">
    <source>
        <dbReference type="EMBL" id="EKF18369.1"/>
    </source>
</evidence>
<dbReference type="PATRIC" id="fig|391937.3.peg.2724"/>
<evidence type="ECO:0000259" key="2">
    <source>
        <dbReference type="Pfam" id="PF07486"/>
    </source>
</evidence>
<dbReference type="InterPro" id="IPR042047">
    <property type="entry name" value="SleB_dom1"/>
</dbReference>
<dbReference type="Pfam" id="PF07486">
    <property type="entry name" value="Hydrolase_2"/>
    <property type="match status" value="1"/>
</dbReference>
<keyword evidence="4" id="KW-1185">Reference proteome</keyword>
<feature type="signal peptide" evidence="1">
    <location>
        <begin position="1"/>
        <end position="21"/>
    </location>
</feature>
<accession>K2LKT3</accession>
<evidence type="ECO:0000313" key="4">
    <source>
        <dbReference type="Proteomes" id="UP000006786"/>
    </source>
</evidence>
<dbReference type="Gene3D" id="1.10.10.2520">
    <property type="entry name" value="Cell wall hydrolase SleB, domain 1"/>
    <property type="match status" value="1"/>
</dbReference>
<protein>
    <submittedName>
        <fullName evidence="3">Cell wall hydrolase SleB</fullName>
    </submittedName>
</protein>
<dbReference type="eggNOG" id="COG3773">
    <property type="taxonomic scope" value="Bacteria"/>
</dbReference>
<dbReference type="PROSITE" id="PS51257">
    <property type="entry name" value="PROKAR_LIPOPROTEIN"/>
    <property type="match status" value="1"/>
</dbReference>
<organism evidence="3 4">
    <name type="scientific">Nitratireductor pacificus pht-3B</name>
    <dbReference type="NCBI Taxonomy" id="391937"/>
    <lineage>
        <taxon>Bacteria</taxon>
        <taxon>Pseudomonadati</taxon>
        <taxon>Pseudomonadota</taxon>
        <taxon>Alphaproteobacteria</taxon>
        <taxon>Hyphomicrobiales</taxon>
        <taxon>Phyllobacteriaceae</taxon>
        <taxon>Nitratireductor</taxon>
    </lineage>
</organism>
<reference evidence="3 4" key="1">
    <citation type="journal article" date="2012" name="J. Bacteriol.">
        <title>Genome Sequence of Nitratireductor pacificus Type Strain pht-3B.</title>
        <authorList>
            <person name="Lai Q."/>
            <person name="Li G."/>
            <person name="Shao Z."/>
        </authorList>
    </citation>
    <scope>NUCLEOTIDE SEQUENCE [LARGE SCALE GENOMIC DNA]</scope>
    <source>
        <strain evidence="4">pht-3B</strain>
    </source>
</reference>
<gene>
    <name evidence="3" type="ORF">NA2_13270</name>
</gene>
<keyword evidence="1" id="KW-0732">Signal</keyword>
<comment type="caution">
    <text evidence="3">The sequence shown here is derived from an EMBL/GenBank/DDBJ whole genome shotgun (WGS) entry which is preliminary data.</text>
</comment>
<dbReference type="InterPro" id="IPR011105">
    <property type="entry name" value="Cell_wall_hydrolase_SleB"/>
</dbReference>
<dbReference type="Proteomes" id="UP000006786">
    <property type="component" value="Unassembled WGS sequence"/>
</dbReference>
<name>K2LKT3_9HYPH</name>